<dbReference type="AlphaFoldDB" id="A0A2R4VVA8"/>
<proteinExistence type="predicted"/>
<keyword evidence="2" id="KW-1185">Reference proteome</keyword>
<dbReference type="EMBL" id="CP028906">
    <property type="protein sequence ID" value="AWB08369.1"/>
    <property type="molecule type" value="Genomic_DNA"/>
</dbReference>
<geneLocation type="plasmid" evidence="1 2">
    <name>pYZ5</name>
</geneLocation>
<reference evidence="1 2" key="1">
    <citation type="submission" date="2018-04" db="EMBL/GenBank/DDBJ databases">
        <title>Complete genome sequence of the nitrogen-fixing bacterium Azospirillum humicireducens type strain SgZ-5.</title>
        <authorList>
            <person name="Yu Z."/>
        </authorList>
    </citation>
    <scope>NUCLEOTIDE SEQUENCE [LARGE SCALE GENOMIC DNA]</scope>
    <source>
        <strain evidence="1 2">SgZ-5</strain>
        <plasmid evidence="1 2">pYZ5</plasmid>
    </source>
</reference>
<dbReference type="Proteomes" id="UP000077405">
    <property type="component" value="Plasmid pYZ5"/>
</dbReference>
<organism evidence="1 2">
    <name type="scientific">Azospirillum humicireducens</name>
    <dbReference type="NCBI Taxonomy" id="1226968"/>
    <lineage>
        <taxon>Bacteria</taxon>
        <taxon>Pseudomonadati</taxon>
        <taxon>Pseudomonadota</taxon>
        <taxon>Alphaproteobacteria</taxon>
        <taxon>Rhodospirillales</taxon>
        <taxon>Azospirillaceae</taxon>
        <taxon>Azospirillum</taxon>
    </lineage>
</organism>
<gene>
    <name evidence="1" type="ORF">A6A40_25380</name>
</gene>
<dbReference type="KEGG" id="ahu:A6A40_25380"/>
<keyword evidence="1" id="KW-0614">Plasmid</keyword>
<accession>A0A2R4VVA8</accession>
<sequence>MDPHRDGDPDGGRLALRRLALPVDGDLSPDRPLRAGPPIPAVFGYSGPINNASFVCYCEFPCMIV</sequence>
<evidence type="ECO:0000313" key="2">
    <source>
        <dbReference type="Proteomes" id="UP000077405"/>
    </source>
</evidence>
<protein>
    <submittedName>
        <fullName evidence="1">Uncharacterized protein</fullName>
    </submittedName>
</protein>
<name>A0A2R4VVA8_9PROT</name>
<evidence type="ECO:0000313" key="1">
    <source>
        <dbReference type="EMBL" id="AWB08369.1"/>
    </source>
</evidence>